<sequence length="269" mass="28907">MTSVHPISVVIPCYNGASTLARALESCRLQPEAAQIIVVDDASTDSSADLVLRYARADSRVALLRMPCNGGAAKARNWGALHASHDLLAFLDADDEYLPGALAAASAFLAQNPKQVSVRLDVEYVGFPREITGHQDFAQHAATLSNTVPSSLIVRRAAFAALGGFPMDDAFRRIGGEDGAFSWALREIFGNPRLADAKRVRMHYHPGIHAERYFRIAFGWLKPDPADVADAFRFSRQFLDRARAGIVQLHGAQMTAEAGAHAAGGAAAV</sequence>
<comment type="caution">
    <text evidence="2">The sequence shown here is derived from an EMBL/GenBank/DDBJ whole genome shotgun (WGS) entry which is preliminary data.</text>
</comment>
<dbReference type="AlphaFoldDB" id="A0AB73I7R2"/>
<dbReference type="CDD" id="cd00761">
    <property type="entry name" value="Glyco_tranf_GTA_type"/>
    <property type="match status" value="1"/>
</dbReference>
<dbReference type="EMBL" id="JAURTK010000001">
    <property type="protein sequence ID" value="MDP9645789.1"/>
    <property type="molecule type" value="Genomic_DNA"/>
</dbReference>
<evidence type="ECO:0000313" key="3">
    <source>
        <dbReference type="Proteomes" id="UP001229486"/>
    </source>
</evidence>
<organism evidence="2 3">
    <name type="scientific">Paraburkholderia caledonica</name>
    <dbReference type="NCBI Taxonomy" id="134536"/>
    <lineage>
        <taxon>Bacteria</taxon>
        <taxon>Pseudomonadati</taxon>
        <taxon>Pseudomonadota</taxon>
        <taxon>Betaproteobacteria</taxon>
        <taxon>Burkholderiales</taxon>
        <taxon>Burkholderiaceae</taxon>
        <taxon>Paraburkholderia</taxon>
    </lineage>
</organism>
<dbReference type="InterPro" id="IPR029044">
    <property type="entry name" value="Nucleotide-diphossugar_trans"/>
</dbReference>
<reference evidence="2" key="1">
    <citation type="submission" date="2023-07" db="EMBL/GenBank/DDBJ databases">
        <title>Sorghum-associated microbial communities from plants grown in Nebraska, USA.</title>
        <authorList>
            <person name="Schachtman D."/>
        </authorList>
    </citation>
    <scope>NUCLEOTIDE SEQUENCE</scope>
    <source>
        <strain evidence="2">DS1061</strain>
    </source>
</reference>
<evidence type="ECO:0000313" key="2">
    <source>
        <dbReference type="EMBL" id="MDP9645789.1"/>
    </source>
</evidence>
<name>A0AB73I7R2_9BURK</name>
<feature type="domain" description="Glycosyltransferase 2-like" evidence="1">
    <location>
        <begin position="8"/>
        <end position="118"/>
    </location>
</feature>
<dbReference type="InterPro" id="IPR050834">
    <property type="entry name" value="Glycosyltransf_2"/>
</dbReference>
<dbReference type="Proteomes" id="UP001229486">
    <property type="component" value="Unassembled WGS sequence"/>
</dbReference>
<accession>A0AB73I7R2</accession>
<dbReference type="PANTHER" id="PTHR43685">
    <property type="entry name" value="GLYCOSYLTRANSFERASE"/>
    <property type="match status" value="1"/>
</dbReference>
<dbReference type="Gene3D" id="3.90.550.10">
    <property type="entry name" value="Spore Coat Polysaccharide Biosynthesis Protein SpsA, Chain A"/>
    <property type="match status" value="1"/>
</dbReference>
<protein>
    <submittedName>
        <fullName evidence="2">Glycosyltransferase involved in cell wall biosynthesis</fullName>
    </submittedName>
</protein>
<dbReference type="InterPro" id="IPR001173">
    <property type="entry name" value="Glyco_trans_2-like"/>
</dbReference>
<dbReference type="SUPFAM" id="SSF53448">
    <property type="entry name" value="Nucleotide-diphospho-sugar transferases"/>
    <property type="match status" value="1"/>
</dbReference>
<dbReference type="GO" id="GO:0044010">
    <property type="term" value="P:single-species biofilm formation"/>
    <property type="evidence" value="ECO:0007669"/>
    <property type="project" value="TreeGrafter"/>
</dbReference>
<dbReference type="PANTHER" id="PTHR43685:SF2">
    <property type="entry name" value="GLYCOSYLTRANSFERASE 2-LIKE DOMAIN-CONTAINING PROTEIN"/>
    <property type="match status" value="1"/>
</dbReference>
<dbReference type="RefSeq" id="WP_392392877.1">
    <property type="nucleotide sequence ID" value="NZ_JAURTK010000001.1"/>
</dbReference>
<dbReference type="Pfam" id="PF00535">
    <property type="entry name" value="Glycos_transf_2"/>
    <property type="match status" value="1"/>
</dbReference>
<proteinExistence type="predicted"/>
<evidence type="ECO:0000259" key="1">
    <source>
        <dbReference type="Pfam" id="PF00535"/>
    </source>
</evidence>
<gene>
    <name evidence="2" type="ORF">J2793_001211</name>
</gene>